<gene>
    <name evidence="2" type="ORF">QQX10_06560</name>
</gene>
<comment type="caution">
    <text evidence="2">The sequence shown here is derived from an EMBL/GenBank/DDBJ whole genome shotgun (WGS) entry which is preliminary data.</text>
</comment>
<dbReference type="PANTHER" id="PTHR43649">
    <property type="entry name" value="ARABINOSE-BINDING PROTEIN-RELATED"/>
    <property type="match status" value="1"/>
</dbReference>
<proteinExistence type="predicted"/>
<dbReference type="Gene3D" id="3.40.190.10">
    <property type="entry name" value="Periplasmic binding protein-like II"/>
    <property type="match status" value="2"/>
</dbReference>
<evidence type="ECO:0000313" key="3">
    <source>
        <dbReference type="Proteomes" id="UP001172737"/>
    </source>
</evidence>
<feature type="chain" id="PRO_5043970019" evidence="1">
    <location>
        <begin position="25"/>
        <end position="438"/>
    </location>
</feature>
<sequence length="438" mass="45049">MSTRNSFARTGVAAFALAATVTLAACSSGTSDPAASESSAPAASEGVDLAGSTVTMTVPVTESGDSPYVLISDAYMAEFPDRTIELQELPGDSYAQSVRTQLQAGNASDIIYVTPGGGNPQALQPFAASGFLAPLDGTGAEDTIPDSSRSLFEVDGVLYGQGLDLTVVSAVVNAGVMAEDGVEMPATYDEMLGLCGDIAADGKSLFVVAGTAVPNTGLTSMAVAASRVYAPEPDWNDKRAAGEVTFAESEGWLDTLNALIEMNDSGCFQEGVEGGDFGTITVGLGQGTSYAAFIPSGAAFQLATETGGTFTVDAMPGLTEDTTLIYASINNALALTADAENAEAAQAFLDWLAQSENLVTYANDSGNLPLGPITADDLPEAYQPVAQYIVDQNYAVLPNQAWTNGEVYNALGMGVQGLFTGQTTPEDVLAAMDAAWDK</sequence>
<organism evidence="2 3">
    <name type="scientific">Demequina lignilytica</name>
    <dbReference type="NCBI Taxonomy" id="3051663"/>
    <lineage>
        <taxon>Bacteria</taxon>
        <taxon>Bacillati</taxon>
        <taxon>Actinomycetota</taxon>
        <taxon>Actinomycetes</taxon>
        <taxon>Micrococcales</taxon>
        <taxon>Demequinaceae</taxon>
        <taxon>Demequina</taxon>
    </lineage>
</organism>
<keyword evidence="1" id="KW-0732">Signal</keyword>
<dbReference type="SUPFAM" id="SSF53850">
    <property type="entry name" value="Periplasmic binding protein-like II"/>
    <property type="match status" value="1"/>
</dbReference>
<name>A0AAW7M339_9MICO</name>
<dbReference type="AlphaFoldDB" id="A0AAW7M339"/>
<dbReference type="PROSITE" id="PS51257">
    <property type="entry name" value="PROKAR_LIPOPROTEIN"/>
    <property type="match status" value="1"/>
</dbReference>
<evidence type="ECO:0000256" key="1">
    <source>
        <dbReference type="SAM" id="SignalP"/>
    </source>
</evidence>
<dbReference type="InterPro" id="IPR050490">
    <property type="entry name" value="Bact_solute-bd_prot1"/>
</dbReference>
<dbReference type="InterPro" id="IPR006059">
    <property type="entry name" value="SBP"/>
</dbReference>
<accession>A0AAW7M339</accession>
<dbReference type="PANTHER" id="PTHR43649:SF12">
    <property type="entry name" value="DIACETYLCHITOBIOSE BINDING PROTEIN DASA"/>
    <property type="match status" value="1"/>
</dbReference>
<reference evidence="2" key="1">
    <citation type="submission" date="2023-06" db="EMBL/GenBank/DDBJ databases">
        <title>Sysu t00039.</title>
        <authorList>
            <person name="Gao L."/>
            <person name="Fang B.-Z."/>
            <person name="Li W.-J."/>
        </authorList>
    </citation>
    <scope>NUCLEOTIDE SEQUENCE</scope>
    <source>
        <strain evidence="2">SYSU T00039</strain>
    </source>
</reference>
<dbReference type="RefSeq" id="WP_301119206.1">
    <property type="nucleotide sequence ID" value="NZ_JAUHPX010000003.1"/>
</dbReference>
<feature type="signal peptide" evidence="1">
    <location>
        <begin position="1"/>
        <end position="24"/>
    </location>
</feature>
<dbReference type="Pfam" id="PF01547">
    <property type="entry name" value="SBP_bac_1"/>
    <property type="match status" value="1"/>
</dbReference>
<evidence type="ECO:0000313" key="2">
    <source>
        <dbReference type="EMBL" id="MDN4487827.1"/>
    </source>
</evidence>
<keyword evidence="3" id="KW-1185">Reference proteome</keyword>
<dbReference type="Proteomes" id="UP001172737">
    <property type="component" value="Unassembled WGS sequence"/>
</dbReference>
<dbReference type="EMBL" id="JAUHPX010000003">
    <property type="protein sequence ID" value="MDN4487827.1"/>
    <property type="molecule type" value="Genomic_DNA"/>
</dbReference>
<protein>
    <submittedName>
        <fullName evidence="2">Extracellular solute-binding protein</fullName>
    </submittedName>
</protein>